<protein>
    <submittedName>
        <fullName evidence="1">Uncharacterized protein</fullName>
    </submittedName>
</protein>
<organism evidence="1 2">
    <name type="scientific">Tenuifilum thalassicum</name>
    <dbReference type="NCBI Taxonomy" id="2590900"/>
    <lineage>
        <taxon>Bacteria</taxon>
        <taxon>Pseudomonadati</taxon>
        <taxon>Bacteroidota</taxon>
        <taxon>Bacteroidia</taxon>
        <taxon>Bacteroidales</taxon>
        <taxon>Tenuifilaceae</taxon>
        <taxon>Tenuifilum</taxon>
    </lineage>
</organism>
<gene>
    <name evidence="1" type="ORF">FHG85_08545</name>
</gene>
<dbReference type="EMBL" id="CP041345">
    <property type="protein sequence ID" value="QKG80306.1"/>
    <property type="molecule type" value="Genomic_DNA"/>
</dbReference>
<reference evidence="1 2" key="1">
    <citation type="submission" date="2019-07" db="EMBL/GenBank/DDBJ databases">
        <title>Thalassofilum flectens gen. nov., sp. nov., a novel moderate thermophilic anaerobe from a shallow sea hot spring in Kunashir Island (Russia), representing a new family in the order Bacteroidales, and proposal of Thalassofilacea fam. nov.</title>
        <authorList>
            <person name="Kochetkova T.V."/>
            <person name="Podosokorskaya O.A."/>
            <person name="Novikov A."/>
            <person name="Elcheninov A.G."/>
            <person name="Toshchakov S.V."/>
            <person name="Kublanov I.V."/>
        </authorList>
    </citation>
    <scope>NUCLEOTIDE SEQUENCE [LARGE SCALE GENOMIC DNA]</scope>
    <source>
        <strain evidence="1 2">38-H</strain>
    </source>
</reference>
<proteinExistence type="predicted"/>
<dbReference type="KEGG" id="ttz:FHG85_08545"/>
<name>A0A7D4CH65_9BACT</name>
<sequence length="135" mass="15668">MKRNITILAITTAVVMMWVHALVPHHHHNGEVCFVETHDVGYNHSANSSNENNSEHHKHTSCNLLNDLAQAEKFRFPASALIVKTTHIVHSILAESFWANLHLRIWTSKYIFYFNFHKRWQSPLLNSISFRAPPF</sequence>
<dbReference type="Proteomes" id="UP000500961">
    <property type="component" value="Chromosome"/>
</dbReference>
<keyword evidence="2" id="KW-1185">Reference proteome</keyword>
<dbReference type="RefSeq" id="WP_173074905.1">
    <property type="nucleotide sequence ID" value="NZ_CP041345.1"/>
</dbReference>
<dbReference type="AlphaFoldDB" id="A0A7D4CH65"/>
<accession>A0A7D4CH65</accession>
<evidence type="ECO:0000313" key="2">
    <source>
        <dbReference type="Proteomes" id="UP000500961"/>
    </source>
</evidence>
<evidence type="ECO:0000313" key="1">
    <source>
        <dbReference type="EMBL" id="QKG80306.1"/>
    </source>
</evidence>